<organism evidence="2 3">
    <name type="scientific">Claviceps pusilla</name>
    <dbReference type="NCBI Taxonomy" id="123648"/>
    <lineage>
        <taxon>Eukaryota</taxon>
        <taxon>Fungi</taxon>
        <taxon>Dikarya</taxon>
        <taxon>Ascomycota</taxon>
        <taxon>Pezizomycotina</taxon>
        <taxon>Sordariomycetes</taxon>
        <taxon>Hypocreomycetidae</taxon>
        <taxon>Hypocreales</taxon>
        <taxon>Clavicipitaceae</taxon>
        <taxon>Claviceps</taxon>
    </lineage>
</organism>
<reference evidence="2" key="1">
    <citation type="journal article" date="2020" name="bioRxiv">
        <title>Whole genome comparisons of ergot fungi reveals the divergence and evolution of species within the genus Claviceps are the result of varying mechanisms driving genome evolution and host range expansion.</title>
        <authorList>
            <person name="Wyka S.A."/>
            <person name="Mondo S.J."/>
            <person name="Liu M."/>
            <person name="Dettman J."/>
            <person name="Nalam V."/>
            <person name="Broders K.D."/>
        </authorList>
    </citation>
    <scope>NUCLEOTIDE SEQUENCE</scope>
    <source>
        <strain evidence="2">CCC 602</strain>
    </source>
</reference>
<keyword evidence="3" id="KW-1185">Reference proteome</keyword>
<comment type="caution">
    <text evidence="2">The sequence shown here is derived from an EMBL/GenBank/DDBJ whole genome shotgun (WGS) entry which is preliminary data.</text>
</comment>
<feature type="region of interest" description="Disordered" evidence="1">
    <location>
        <begin position="44"/>
        <end position="84"/>
    </location>
</feature>
<evidence type="ECO:0000256" key="1">
    <source>
        <dbReference type="SAM" id="MobiDB-lite"/>
    </source>
</evidence>
<dbReference type="EMBL" id="SRPW01000245">
    <property type="protein sequence ID" value="KAG6016429.1"/>
    <property type="molecule type" value="Genomic_DNA"/>
</dbReference>
<sequence length="84" mass="9503">MSEKKGRVGESKRSTGSEEVVAEEELFLFRSWSYGSMHYPCRTTASNERLDFRIPERPGPDSDPSRLQGSKTPRATHVPNYGRA</sequence>
<accession>A0A9P7NFE0</accession>
<proteinExistence type="predicted"/>
<feature type="compositionally biased region" description="Basic and acidic residues" evidence="1">
    <location>
        <begin position="1"/>
        <end position="16"/>
    </location>
</feature>
<evidence type="ECO:0000313" key="2">
    <source>
        <dbReference type="EMBL" id="KAG6016429.1"/>
    </source>
</evidence>
<dbReference type="Proteomes" id="UP000748025">
    <property type="component" value="Unassembled WGS sequence"/>
</dbReference>
<dbReference type="AlphaFoldDB" id="A0A9P7NFE0"/>
<evidence type="ECO:0000313" key="3">
    <source>
        <dbReference type="Proteomes" id="UP000748025"/>
    </source>
</evidence>
<feature type="region of interest" description="Disordered" evidence="1">
    <location>
        <begin position="1"/>
        <end position="20"/>
    </location>
</feature>
<gene>
    <name evidence="2" type="ORF">E4U43_003671</name>
</gene>
<feature type="compositionally biased region" description="Basic and acidic residues" evidence="1">
    <location>
        <begin position="48"/>
        <end position="64"/>
    </location>
</feature>
<protein>
    <submittedName>
        <fullName evidence="2">Uncharacterized protein</fullName>
    </submittedName>
</protein>
<name>A0A9P7NFE0_9HYPO</name>